<name>A0ABM5CEY9_VICPA</name>
<gene>
    <name evidence="6" type="primary">LRRC49</name>
</gene>
<feature type="region of interest" description="Disordered" evidence="4">
    <location>
        <begin position="508"/>
        <end position="531"/>
    </location>
</feature>
<dbReference type="InterPro" id="IPR032675">
    <property type="entry name" value="LRR_dom_sf"/>
</dbReference>
<keyword evidence="1" id="KW-0433">Leucine-rich repeat</keyword>
<keyword evidence="2" id="KW-0677">Repeat</keyword>
<reference evidence="6" key="1">
    <citation type="submission" date="2025-08" db="UniProtKB">
        <authorList>
            <consortium name="RefSeq"/>
        </authorList>
    </citation>
    <scope>IDENTIFICATION</scope>
</reference>
<dbReference type="PANTHER" id="PTHR45973">
    <property type="entry name" value="PROTEIN PHOSPHATASE 1 REGULATORY SUBUNIT SDS22-RELATED"/>
    <property type="match status" value="1"/>
</dbReference>
<feature type="region of interest" description="Disordered" evidence="4">
    <location>
        <begin position="95"/>
        <end position="147"/>
    </location>
</feature>
<dbReference type="InterPro" id="IPR003591">
    <property type="entry name" value="Leu-rich_rpt_typical-subtyp"/>
</dbReference>
<feature type="compositionally biased region" description="Polar residues" evidence="4">
    <location>
        <begin position="133"/>
        <end position="147"/>
    </location>
</feature>
<dbReference type="SUPFAM" id="SSF52058">
    <property type="entry name" value="L domain-like"/>
    <property type="match status" value="1"/>
</dbReference>
<feature type="region of interest" description="Disordered" evidence="4">
    <location>
        <begin position="730"/>
        <end position="751"/>
    </location>
</feature>
<dbReference type="InterPro" id="IPR050576">
    <property type="entry name" value="Cilia_flagella_integrity"/>
</dbReference>
<dbReference type="Proteomes" id="UP001652581">
    <property type="component" value="Chromosome 27"/>
</dbReference>
<dbReference type="SMART" id="SM00365">
    <property type="entry name" value="LRR_SD22"/>
    <property type="match status" value="6"/>
</dbReference>
<evidence type="ECO:0000256" key="1">
    <source>
        <dbReference type="ARBA" id="ARBA00022614"/>
    </source>
</evidence>
<feature type="region of interest" description="Disordered" evidence="4">
    <location>
        <begin position="1"/>
        <end position="21"/>
    </location>
</feature>
<evidence type="ECO:0000256" key="3">
    <source>
        <dbReference type="SAM" id="Coils"/>
    </source>
</evidence>
<protein>
    <submittedName>
        <fullName evidence="6">Leucine-rich repeat-containing protein 49 isoform X1</fullName>
    </submittedName>
</protein>
<dbReference type="SMART" id="SM00369">
    <property type="entry name" value="LRR_TYP"/>
    <property type="match status" value="5"/>
</dbReference>
<dbReference type="Pfam" id="PF12799">
    <property type="entry name" value="LRR_4"/>
    <property type="match status" value="2"/>
</dbReference>
<keyword evidence="5" id="KW-1185">Reference proteome</keyword>
<dbReference type="Pfam" id="PF13855">
    <property type="entry name" value="LRR_8"/>
    <property type="match status" value="1"/>
</dbReference>
<dbReference type="RefSeq" id="XP_072807222.1">
    <property type="nucleotide sequence ID" value="XM_072951121.1"/>
</dbReference>
<feature type="coiled-coil region" evidence="3">
    <location>
        <begin position="454"/>
        <end position="487"/>
    </location>
</feature>
<dbReference type="InterPro" id="IPR001611">
    <property type="entry name" value="Leu-rich_rpt"/>
</dbReference>
<dbReference type="PANTHER" id="PTHR45973:SF8">
    <property type="entry name" value="LEUCINE-RICH REPEAT-CONTAINING PROTEIN 49"/>
    <property type="match status" value="1"/>
</dbReference>
<proteinExistence type="predicted"/>
<evidence type="ECO:0000256" key="2">
    <source>
        <dbReference type="ARBA" id="ARBA00022737"/>
    </source>
</evidence>
<accession>A0ABM5CEY9</accession>
<dbReference type="PROSITE" id="PS51450">
    <property type="entry name" value="LRR"/>
    <property type="match status" value="6"/>
</dbReference>
<organism evidence="5 6">
    <name type="scientific">Vicugna pacos</name>
    <name type="common">Alpaca</name>
    <name type="synonym">Lama pacos</name>
    <dbReference type="NCBI Taxonomy" id="30538"/>
    <lineage>
        <taxon>Eukaryota</taxon>
        <taxon>Metazoa</taxon>
        <taxon>Chordata</taxon>
        <taxon>Craniata</taxon>
        <taxon>Vertebrata</taxon>
        <taxon>Euteleostomi</taxon>
        <taxon>Mammalia</taxon>
        <taxon>Eutheria</taxon>
        <taxon>Laurasiatheria</taxon>
        <taxon>Artiodactyla</taxon>
        <taxon>Tylopoda</taxon>
        <taxon>Camelidae</taxon>
        <taxon>Vicugna</taxon>
    </lineage>
</organism>
<evidence type="ECO:0000256" key="4">
    <source>
        <dbReference type="SAM" id="MobiDB-lite"/>
    </source>
</evidence>
<feature type="compositionally biased region" description="Polar residues" evidence="4">
    <location>
        <begin position="518"/>
        <end position="531"/>
    </location>
</feature>
<evidence type="ECO:0000313" key="5">
    <source>
        <dbReference type="Proteomes" id="UP001652581"/>
    </source>
</evidence>
<sequence>MVTPSGCSGDDPVRSLSLRGSGASEADAAGLLGRSPAMIPGKYRSVSGRAASNVNCGLHLVIQTSSLPEKNKVEFKLSKETPSFPGRLLQHDLERNYSSRQGDGRVISPSPRNKSSCVSSTTNGTEPCGLEMKTTTSSLPAFGDSSIQTPSKSRIRQGCHSAGPNVSGDHINLVSSSMPSFPILQRSSEEKILYSDRLTLERQKLTVCPVIDGEEHLRLLNFQHNFITRIQNISNLQRLIFLDLYDNQIEEISGLSTLRSLRVLLLGKNRIKKISNLENLKNLDVLDLHGNQITRIENVNHLCDLRVLNLARNLLSHVDNLNGLDSLTELNLRHNQITFVRDVDNLPCLQRLFLSFNNISTVSRRKVVARSVRAGGGLHEGLWKHALTAPGRQHRVVFRFLVKASCFESVCCLADSASLSDITFDGNPIAQESWYKHTVLQNMMQLRQLDMKRVTEEERRMASVVAKKEEEKKRESQKQSLLKEKKRLTINNVARRWDLQQHRISNIAADQDGRDSDSPSQDPCQNDGSTVSAFQEETGSLDSGLTSALQGLSVTDTHLVEVDGDTLSLYGSGALECLDRNWSVQTAGMVTTVSFTFIEFDEIVQVLPKLKMKFPNSLHLKFKETNLVMLQQFNALAQLRRVHQLTVDPQGNPVVNFILWKYYVLFRLSHFSMQKINGTEVTQNDMIMAERLFGILAHVASSELPPYHLISVLGDARKKQFRCLLETKGKKPGTVSEENDDSKRPAGENTNRAALHYTARDLYHEKLEEIKEKKKFCKMYIEDLVKEATEINMKNEALQKLWPQMFIELVRDAVIEVRNKSSYMKLCLRHITDQK</sequence>
<dbReference type="Gene3D" id="3.80.10.10">
    <property type="entry name" value="Ribonuclease Inhibitor"/>
    <property type="match status" value="2"/>
</dbReference>
<keyword evidence="3" id="KW-0175">Coiled coil</keyword>
<evidence type="ECO:0000313" key="6">
    <source>
        <dbReference type="RefSeq" id="XP_072807222.1"/>
    </source>
</evidence>
<feature type="compositionally biased region" description="Polar residues" evidence="4">
    <location>
        <begin position="110"/>
        <end position="125"/>
    </location>
</feature>
<dbReference type="GeneID" id="102538013"/>
<dbReference type="InterPro" id="IPR025875">
    <property type="entry name" value="Leu-rich_rpt_4"/>
</dbReference>